<keyword evidence="1" id="KW-1133">Transmembrane helix</keyword>
<gene>
    <name evidence="2" type="primary">gb09273</name>
    <name evidence="2" type="ORF">PR202_gb09273</name>
</gene>
<keyword evidence="1" id="KW-0812">Transmembrane</keyword>
<dbReference type="GO" id="GO:0031201">
    <property type="term" value="C:SNARE complex"/>
    <property type="evidence" value="ECO:0007669"/>
    <property type="project" value="TreeGrafter"/>
</dbReference>
<dbReference type="EMBL" id="BQKI01000075">
    <property type="protein sequence ID" value="GJN21760.1"/>
    <property type="molecule type" value="Genomic_DNA"/>
</dbReference>
<dbReference type="PANTHER" id="PTHR12825:SF0">
    <property type="entry name" value="VESICLE TRANSPORT PROTEIN SEC20"/>
    <property type="match status" value="1"/>
</dbReference>
<evidence type="ECO:0000313" key="2">
    <source>
        <dbReference type="EMBL" id="GJN21760.1"/>
    </source>
</evidence>
<dbReference type="GO" id="GO:0005783">
    <property type="term" value="C:endoplasmic reticulum"/>
    <property type="evidence" value="ECO:0007669"/>
    <property type="project" value="TreeGrafter"/>
</dbReference>
<keyword evidence="1" id="KW-0472">Membrane</keyword>
<dbReference type="InterPro" id="IPR005606">
    <property type="entry name" value="Sec20"/>
</dbReference>
<accession>A0AAV5EHK1</accession>
<dbReference type="GO" id="GO:0006890">
    <property type="term" value="P:retrograde vesicle-mediated transport, Golgi to endoplasmic reticulum"/>
    <property type="evidence" value="ECO:0007669"/>
    <property type="project" value="InterPro"/>
</dbReference>
<dbReference type="GO" id="GO:0005484">
    <property type="term" value="F:SNAP receptor activity"/>
    <property type="evidence" value="ECO:0007669"/>
    <property type="project" value="InterPro"/>
</dbReference>
<reference evidence="2" key="1">
    <citation type="journal article" date="2018" name="DNA Res.">
        <title>Multiple hybrid de novo genome assembly of finger millet, an orphan allotetraploid crop.</title>
        <authorList>
            <person name="Hatakeyama M."/>
            <person name="Aluri S."/>
            <person name="Balachadran M.T."/>
            <person name="Sivarajan S.R."/>
            <person name="Patrignani A."/>
            <person name="Gruter S."/>
            <person name="Poveda L."/>
            <person name="Shimizu-Inatsugi R."/>
            <person name="Baeten J."/>
            <person name="Francoijs K.J."/>
            <person name="Nataraja K.N."/>
            <person name="Reddy Y.A.N."/>
            <person name="Phadnis S."/>
            <person name="Ravikumar R.L."/>
            <person name="Schlapbach R."/>
            <person name="Sreeman S.M."/>
            <person name="Shimizu K.K."/>
        </authorList>
    </citation>
    <scope>NUCLEOTIDE SEQUENCE</scope>
</reference>
<evidence type="ECO:0000313" key="3">
    <source>
        <dbReference type="Proteomes" id="UP001054889"/>
    </source>
</evidence>
<evidence type="ECO:0000256" key="1">
    <source>
        <dbReference type="SAM" id="Phobius"/>
    </source>
</evidence>
<keyword evidence="3" id="KW-1185">Reference proteome</keyword>
<proteinExistence type="predicted"/>
<dbReference type="PANTHER" id="PTHR12825">
    <property type="entry name" value="BNIP1-RELATED"/>
    <property type="match status" value="1"/>
</dbReference>
<comment type="caution">
    <text evidence="2">The sequence shown here is derived from an EMBL/GenBank/DDBJ whole genome shotgun (WGS) entry which is preliminary data.</text>
</comment>
<name>A0AAV5EHK1_ELECO</name>
<sequence length="225" mass="25123">MDKVTEEVVDLKKEWDQTVTQLEECIAAFKSCGSTGIGTQEAHSLPRLNRAAKDGMQLLKTMQFRLDFLAQQLPTFEEVQSAQATLESWEQQQKMLRASLNNAKFQAKENITKAAREERELLLGCGEESTLRRRNLQTKAEMTSAAQSVTESLRSGTKCKYVGNFWIIFVIGSVLFSLAVLYVVSKRIGLLPLQRRLTNAVRSLSVSAEDVVVAQHGAPVHAHDL</sequence>
<dbReference type="Proteomes" id="UP001054889">
    <property type="component" value="Unassembled WGS sequence"/>
</dbReference>
<dbReference type="AlphaFoldDB" id="A0AAV5EHK1"/>
<protein>
    <submittedName>
        <fullName evidence="2">Uncharacterized protein</fullName>
    </submittedName>
</protein>
<reference evidence="2" key="2">
    <citation type="submission" date="2021-12" db="EMBL/GenBank/DDBJ databases">
        <title>Resequencing data analysis of finger millet.</title>
        <authorList>
            <person name="Hatakeyama M."/>
            <person name="Aluri S."/>
            <person name="Balachadran M.T."/>
            <person name="Sivarajan S.R."/>
            <person name="Poveda L."/>
            <person name="Shimizu-Inatsugi R."/>
            <person name="Schlapbach R."/>
            <person name="Sreeman S.M."/>
            <person name="Shimizu K.K."/>
        </authorList>
    </citation>
    <scope>NUCLEOTIDE SEQUENCE</scope>
</reference>
<organism evidence="2 3">
    <name type="scientific">Eleusine coracana subsp. coracana</name>
    <dbReference type="NCBI Taxonomy" id="191504"/>
    <lineage>
        <taxon>Eukaryota</taxon>
        <taxon>Viridiplantae</taxon>
        <taxon>Streptophyta</taxon>
        <taxon>Embryophyta</taxon>
        <taxon>Tracheophyta</taxon>
        <taxon>Spermatophyta</taxon>
        <taxon>Magnoliopsida</taxon>
        <taxon>Liliopsida</taxon>
        <taxon>Poales</taxon>
        <taxon>Poaceae</taxon>
        <taxon>PACMAD clade</taxon>
        <taxon>Chloridoideae</taxon>
        <taxon>Cynodonteae</taxon>
        <taxon>Eleusininae</taxon>
        <taxon>Eleusine</taxon>
    </lineage>
</organism>
<feature type="transmembrane region" description="Helical" evidence="1">
    <location>
        <begin position="165"/>
        <end position="185"/>
    </location>
</feature>